<dbReference type="InterPro" id="IPR011055">
    <property type="entry name" value="Dup_hybrid_motif"/>
</dbReference>
<keyword evidence="4" id="KW-1185">Reference proteome</keyword>
<protein>
    <submittedName>
        <fullName evidence="3">M23 family metallopeptidase</fullName>
        <ecNumber evidence="3">3.4.-.-</ecNumber>
    </submittedName>
</protein>
<sequence>MVKAILKLSLLASICLLNNSYAQTEDIKGYTTEKAALVQGGFVRGQYQSCVSVTVKDTQTEQTGQCTDDGHFLIGFGRDADTKQTLIFETTSGQKAFTVEIKKRTYKTDKITGVPQKTVTPPDSVLARIRSENEKIWVARHHKTPRRDFLSDFIWPAQGRISGVYGSQRIFNGTPKRPHYGLDIAAITGTKVIAPAAGIVRLVHNDMFYSGGTLIVDHGFGITSTFIHLSKIDVIEGQIIKQGEKIAEIGQSGRASGPHLDWRINWFNVRLDPKLWLEDGGNLPPK</sequence>
<dbReference type="GO" id="GO:0016787">
    <property type="term" value="F:hydrolase activity"/>
    <property type="evidence" value="ECO:0007669"/>
    <property type="project" value="UniProtKB-KW"/>
</dbReference>
<organism evidence="3 4">
    <name type="scientific">Catenovulum sediminis</name>
    <dbReference type="NCBI Taxonomy" id="1740262"/>
    <lineage>
        <taxon>Bacteria</taxon>
        <taxon>Pseudomonadati</taxon>
        <taxon>Pseudomonadota</taxon>
        <taxon>Gammaproteobacteria</taxon>
        <taxon>Alteromonadales</taxon>
        <taxon>Alteromonadaceae</taxon>
        <taxon>Catenovulum</taxon>
    </lineage>
</organism>
<keyword evidence="1" id="KW-0732">Signal</keyword>
<name>A0ABV1RLV5_9ALTE</name>
<keyword evidence="3" id="KW-0378">Hydrolase</keyword>
<dbReference type="InterPro" id="IPR050570">
    <property type="entry name" value="Cell_wall_metabolism_enzyme"/>
</dbReference>
<dbReference type="CDD" id="cd12797">
    <property type="entry name" value="M23_peptidase"/>
    <property type="match status" value="1"/>
</dbReference>
<evidence type="ECO:0000259" key="2">
    <source>
        <dbReference type="Pfam" id="PF01551"/>
    </source>
</evidence>
<feature type="signal peptide" evidence="1">
    <location>
        <begin position="1"/>
        <end position="22"/>
    </location>
</feature>
<evidence type="ECO:0000313" key="4">
    <source>
        <dbReference type="Proteomes" id="UP001467690"/>
    </source>
</evidence>
<accession>A0ABV1RLV5</accession>
<dbReference type="Proteomes" id="UP001467690">
    <property type="component" value="Unassembled WGS sequence"/>
</dbReference>
<dbReference type="InterPro" id="IPR016047">
    <property type="entry name" value="M23ase_b-sheet_dom"/>
</dbReference>
<evidence type="ECO:0000313" key="3">
    <source>
        <dbReference type="EMBL" id="MER2493929.1"/>
    </source>
</evidence>
<dbReference type="RefSeq" id="WP_350403077.1">
    <property type="nucleotide sequence ID" value="NZ_JBELOE010000280.1"/>
</dbReference>
<dbReference type="SUPFAM" id="SSF51261">
    <property type="entry name" value="Duplicated hybrid motif"/>
    <property type="match status" value="1"/>
</dbReference>
<dbReference type="Gene3D" id="2.70.70.10">
    <property type="entry name" value="Glucose Permease (Domain IIA)"/>
    <property type="match status" value="1"/>
</dbReference>
<comment type="caution">
    <text evidence="3">The sequence shown here is derived from an EMBL/GenBank/DDBJ whole genome shotgun (WGS) entry which is preliminary data.</text>
</comment>
<gene>
    <name evidence="3" type="ORF">ABS311_18810</name>
</gene>
<reference evidence="3 4" key="1">
    <citation type="submission" date="2024-06" db="EMBL/GenBank/DDBJ databases">
        <authorList>
            <person name="Chen R.Y."/>
        </authorList>
    </citation>
    <scope>NUCLEOTIDE SEQUENCE [LARGE SCALE GENOMIC DNA]</scope>
    <source>
        <strain evidence="3 4">D2</strain>
    </source>
</reference>
<proteinExistence type="predicted"/>
<dbReference type="EMBL" id="JBELOE010000280">
    <property type="protein sequence ID" value="MER2493929.1"/>
    <property type="molecule type" value="Genomic_DNA"/>
</dbReference>
<dbReference type="EC" id="3.4.-.-" evidence="3"/>
<dbReference type="Pfam" id="PF01551">
    <property type="entry name" value="Peptidase_M23"/>
    <property type="match status" value="1"/>
</dbReference>
<dbReference type="PANTHER" id="PTHR21666">
    <property type="entry name" value="PEPTIDASE-RELATED"/>
    <property type="match status" value="1"/>
</dbReference>
<feature type="domain" description="M23ase beta-sheet core" evidence="2">
    <location>
        <begin position="178"/>
        <end position="273"/>
    </location>
</feature>
<feature type="chain" id="PRO_5045570953" evidence="1">
    <location>
        <begin position="23"/>
        <end position="286"/>
    </location>
</feature>
<dbReference type="PANTHER" id="PTHR21666:SF285">
    <property type="entry name" value="M23 FAMILY METALLOPEPTIDASE"/>
    <property type="match status" value="1"/>
</dbReference>
<evidence type="ECO:0000256" key="1">
    <source>
        <dbReference type="SAM" id="SignalP"/>
    </source>
</evidence>